<dbReference type="InterPro" id="IPR035899">
    <property type="entry name" value="DBL_dom_sf"/>
</dbReference>
<feature type="domain" description="DH" evidence="2">
    <location>
        <begin position="59"/>
        <end position="247"/>
    </location>
</feature>
<feature type="region of interest" description="Disordered" evidence="1">
    <location>
        <begin position="1"/>
        <end position="30"/>
    </location>
</feature>
<dbReference type="Proteomes" id="UP000324800">
    <property type="component" value="Unassembled WGS sequence"/>
</dbReference>
<dbReference type="OrthoDB" id="660555at2759"/>
<proteinExistence type="predicted"/>
<gene>
    <name evidence="3" type="ORF">EZS28_010023</name>
</gene>
<evidence type="ECO:0000313" key="4">
    <source>
        <dbReference type="Proteomes" id="UP000324800"/>
    </source>
</evidence>
<dbReference type="SUPFAM" id="SSF48065">
    <property type="entry name" value="DBL homology domain (DH-domain)"/>
    <property type="match status" value="1"/>
</dbReference>
<dbReference type="GO" id="GO:0005737">
    <property type="term" value="C:cytoplasm"/>
    <property type="evidence" value="ECO:0007669"/>
    <property type="project" value="TreeGrafter"/>
</dbReference>
<sequence length="391" mass="46159">MQKPQGKAKHRVAKDKDKEEGQKRTFNKKEKQAGRTILRVLLWNRDYRVARPVFEMMRQQKNIVRELVETEKNYVSRLEICIKCFLRPLQALSEGGQIKVTKQQIKEIFINIEQILNFHRIFADELENVAQGWTVHSRVGQLFCKRAPFLKISVEYFQKKEKASKLLAELGKSQPNFKQNIETFTYLDEVNNEPLEQFLNRPVKRISEYNLLLQKINESMFDWQMDSKHVHLASKLMGEIASFFNFCIHRKANMEKVLEIEQSITTNNPDELMTTLAEEATRNEVKNKGGEHESKVKNRWMKYFRRIRLVKPSRCFVSEIEVVKVDADGYSRRVLILLSDVLLICKKKAFLQRLDLLNVLNITTMEVRVVGKKKDMEKIRKLRKEINDQVQ</sequence>
<name>A0A5J4WHK1_9EUKA</name>
<dbReference type="InterPro" id="IPR000219">
    <property type="entry name" value="DH_dom"/>
</dbReference>
<dbReference type="Gene3D" id="2.30.29.30">
    <property type="entry name" value="Pleckstrin-homology domain (PH domain)/Phosphotyrosine-binding domain (PTB)"/>
    <property type="match status" value="1"/>
</dbReference>
<dbReference type="InterPro" id="IPR011993">
    <property type="entry name" value="PH-like_dom_sf"/>
</dbReference>
<organism evidence="3 4">
    <name type="scientific">Streblomastix strix</name>
    <dbReference type="NCBI Taxonomy" id="222440"/>
    <lineage>
        <taxon>Eukaryota</taxon>
        <taxon>Metamonada</taxon>
        <taxon>Preaxostyla</taxon>
        <taxon>Oxymonadida</taxon>
        <taxon>Streblomastigidae</taxon>
        <taxon>Streblomastix</taxon>
    </lineage>
</organism>
<feature type="compositionally biased region" description="Basic and acidic residues" evidence="1">
    <location>
        <begin position="14"/>
        <end position="30"/>
    </location>
</feature>
<dbReference type="AlphaFoldDB" id="A0A5J4WHK1"/>
<reference evidence="3 4" key="1">
    <citation type="submission" date="2019-03" db="EMBL/GenBank/DDBJ databases">
        <title>Single cell metagenomics reveals metabolic interactions within the superorganism composed of flagellate Streblomastix strix and complex community of Bacteroidetes bacteria on its surface.</title>
        <authorList>
            <person name="Treitli S.C."/>
            <person name="Kolisko M."/>
            <person name="Husnik F."/>
            <person name="Keeling P."/>
            <person name="Hampl V."/>
        </authorList>
    </citation>
    <scope>NUCLEOTIDE SEQUENCE [LARGE SCALE GENOMIC DNA]</scope>
    <source>
        <strain evidence="3">ST1C</strain>
    </source>
</reference>
<protein>
    <recommendedName>
        <fullName evidence="2">DH domain-containing protein</fullName>
    </recommendedName>
</protein>
<dbReference type="GO" id="GO:0005085">
    <property type="term" value="F:guanyl-nucleotide exchange factor activity"/>
    <property type="evidence" value="ECO:0007669"/>
    <property type="project" value="InterPro"/>
</dbReference>
<dbReference type="EMBL" id="SNRW01001941">
    <property type="protein sequence ID" value="KAA6394447.1"/>
    <property type="molecule type" value="Genomic_DNA"/>
</dbReference>
<accession>A0A5J4WHK1</accession>
<evidence type="ECO:0000259" key="2">
    <source>
        <dbReference type="PROSITE" id="PS50010"/>
    </source>
</evidence>
<dbReference type="CDD" id="cd00160">
    <property type="entry name" value="RhoGEF"/>
    <property type="match status" value="1"/>
</dbReference>
<feature type="compositionally biased region" description="Basic residues" evidence="1">
    <location>
        <begin position="1"/>
        <end position="13"/>
    </location>
</feature>
<dbReference type="SMART" id="SM00325">
    <property type="entry name" value="RhoGEF"/>
    <property type="match status" value="1"/>
</dbReference>
<dbReference type="PANTHER" id="PTHR12673:SF159">
    <property type="entry name" value="LD03170P"/>
    <property type="match status" value="1"/>
</dbReference>
<dbReference type="PANTHER" id="PTHR12673">
    <property type="entry name" value="FACIOGENITAL DYSPLASIA PROTEIN"/>
    <property type="match status" value="1"/>
</dbReference>
<dbReference type="Gene3D" id="1.20.900.10">
    <property type="entry name" value="Dbl homology (DH) domain"/>
    <property type="match status" value="1"/>
</dbReference>
<dbReference type="Pfam" id="PF00621">
    <property type="entry name" value="RhoGEF"/>
    <property type="match status" value="1"/>
</dbReference>
<evidence type="ECO:0000313" key="3">
    <source>
        <dbReference type="EMBL" id="KAA6394447.1"/>
    </source>
</evidence>
<comment type="caution">
    <text evidence="3">The sequence shown here is derived from an EMBL/GenBank/DDBJ whole genome shotgun (WGS) entry which is preliminary data.</text>
</comment>
<dbReference type="PROSITE" id="PS50010">
    <property type="entry name" value="DH_2"/>
    <property type="match status" value="1"/>
</dbReference>
<dbReference type="InterPro" id="IPR051092">
    <property type="entry name" value="FYVE_RhoGEF_PH"/>
</dbReference>
<evidence type="ECO:0000256" key="1">
    <source>
        <dbReference type="SAM" id="MobiDB-lite"/>
    </source>
</evidence>